<dbReference type="CDD" id="cd04590">
    <property type="entry name" value="CBS_pair_CorC_HlyC_assoc"/>
    <property type="match status" value="1"/>
</dbReference>
<dbReference type="Pfam" id="PF03471">
    <property type="entry name" value="CorC_HlyC"/>
    <property type="match status" value="1"/>
</dbReference>
<evidence type="ECO:0000256" key="3">
    <source>
        <dbReference type="ARBA" id="ARBA00022475"/>
    </source>
</evidence>
<dbReference type="Proteomes" id="UP001575652">
    <property type="component" value="Unassembled WGS sequence"/>
</dbReference>
<dbReference type="InterPro" id="IPR016169">
    <property type="entry name" value="FAD-bd_PCMH_sub2"/>
</dbReference>
<feature type="domain" description="CNNM transmembrane" evidence="12">
    <location>
        <begin position="1"/>
        <end position="201"/>
    </location>
</feature>
<keyword evidence="5" id="KW-0677">Repeat</keyword>
<evidence type="ECO:0000259" key="12">
    <source>
        <dbReference type="PROSITE" id="PS51846"/>
    </source>
</evidence>
<dbReference type="InterPro" id="IPR036318">
    <property type="entry name" value="FAD-bd_PCMH-like_sf"/>
</dbReference>
<gene>
    <name evidence="13" type="ORF">ACETWP_08495</name>
</gene>
<evidence type="ECO:0000256" key="10">
    <source>
        <dbReference type="PROSITE-ProRule" id="PRU01193"/>
    </source>
</evidence>
<dbReference type="InterPro" id="IPR002550">
    <property type="entry name" value="CNNM"/>
</dbReference>
<dbReference type="PROSITE" id="PS51371">
    <property type="entry name" value="CBS"/>
    <property type="match status" value="2"/>
</dbReference>
<dbReference type="SUPFAM" id="SSF54631">
    <property type="entry name" value="CBS-domain pair"/>
    <property type="match status" value="1"/>
</dbReference>
<evidence type="ECO:0000256" key="6">
    <source>
        <dbReference type="ARBA" id="ARBA00022989"/>
    </source>
</evidence>
<dbReference type="PANTHER" id="PTHR43099">
    <property type="entry name" value="UPF0053 PROTEIN YRKA"/>
    <property type="match status" value="1"/>
</dbReference>
<evidence type="ECO:0000256" key="2">
    <source>
        <dbReference type="ARBA" id="ARBA00006337"/>
    </source>
</evidence>
<dbReference type="InterPro" id="IPR051676">
    <property type="entry name" value="UPF0053_domain"/>
</dbReference>
<evidence type="ECO:0000256" key="8">
    <source>
        <dbReference type="ARBA" id="ARBA00023136"/>
    </source>
</evidence>
<evidence type="ECO:0000256" key="9">
    <source>
        <dbReference type="PROSITE-ProRule" id="PRU00703"/>
    </source>
</evidence>
<proteinExistence type="inferred from homology"/>
<reference evidence="13 14" key="1">
    <citation type="submission" date="2024-09" db="EMBL/GenBank/DDBJ databases">
        <authorList>
            <person name="Salinas-Garcia M.A."/>
            <person name="Prieme A."/>
        </authorList>
    </citation>
    <scope>NUCLEOTIDE SEQUENCE [LARGE SCALE GENOMIC DNA]</scope>
    <source>
        <strain evidence="13 14">DSM 21081</strain>
    </source>
</reference>
<dbReference type="RefSeq" id="WP_373971798.1">
    <property type="nucleotide sequence ID" value="NZ_JBHDLJ010000005.1"/>
</dbReference>
<dbReference type="InterPro" id="IPR000644">
    <property type="entry name" value="CBS_dom"/>
</dbReference>
<evidence type="ECO:0000259" key="11">
    <source>
        <dbReference type="PROSITE" id="PS51371"/>
    </source>
</evidence>
<evidence type="ECO:0000256" key="1">
    <source>
        <dbReference type="ARBA" id="ARBA00004651"/>
    </source>
</evidence>
<organism evidence="13 14">
    <name type="scientific">Arthrobacter halodurans</name>
    <dbReference type="NCBI Taxonomy" id="516699"/>
    <lineage>
        <taxon>Bacteria</taxon>
        <taxon>Bacillati</taxon>
        <taxon>Actinomycetota</taxon>
        <taxon>Actinomycetes</taxon>
        <taxon>Micrococcales</taxon>
        <taxon>Micrococcaceae</taxon>
        <taxon>Arthrobacter</taxon>
    </lineage>
</organism>
<accession>A0ABV4UPH6</accession>
<dbReference type="Gene3D" id="3.10.580.10">
    <property type="entry name" value="CBS-domain"/>
    <property type="match status" value="1"/>
</dbReference>
<dbReference type="InterPro" id="IPR044751">
    <property type="entry name" value="Ion_transp-like_CBS"/>
</dbReference>
<dbReference type="EMBL" id="JBHDLJ010000005">
    <property type="protein sequence ID" value="MFB0834625.1"/>
    <property type="molecule type" value="Genomic_DNA"/>
</dbReference>
<dbReference type="Pfam" id="PF01595">
    <property type="entry name" value="CNNM"/>
    <property type="match status" value="1"/>
</dbReference>
<comment type="similarity">
    <text evidence="2">Belongs to the UPF0053 family.</text>
</comment>
<feature type="domain" description="CBS" evidence="11">
    <location>
        <begin position="220"/>
        <end position="280"/>
    </location>
</feature>
<sequence length="449" mass="47757">MEVVSILIGLVLIAACGLFVAAEFSLITVNRNTVRDAAAAGDKKAAGVLKGLNTLSTQLSGAQLGITLTNLGIGFLAEPAIAELVVGPLTDAGLAEPVARSVSITIALVLATVLTMVFGELVPKNLAIARPLATARAVTGFQRGFSTATKPLLVFFNGTANRIVRALGIEPQEELASARSAEELTVLVRHSARQGVLPEETAELIQRSFAFGSRRGHDAMTTRTRMVVLAPDQSVQHMLDTAAATGHSRFPVIEPGSHQVLGIVHIRRALAVPFPDRPDTPVSEVMDAPTLIPDTVELDDLMDTLRSGGLQMAVLIDETGDVAGLITLEDLVEELVGEVVDEHDPDDDSSERLPFGVWRLDGALRPDEATAVLGHRIPEGTEYDTLAGLVTLHLGRIAEPGDTVELATERHHDQPAATVELRVEEMDGARIAKILATATPRDNEEEGTR</sequence>
<dbReference type="InterPro" id="IPR005170">
    <property type="entry name" value="Transptr-assoc_dom"/>
</dbReference>
<keyword evidence="6 10" id="KW-1133">Transmembrane helix</keyword>
<evidence type="ECO:0000256" key="7">
    <source>
        <dbReference type="ARBA" id="ARBA00023122"/>
    </source>
</evidence>
<feature type="domain" description="CBS" evidence="11">
    <location>
        <begin position="282"/>
        <end position="342"/>
    </location>
</feature>
<protein>
    <submittedName>
        <fullName evidence="13">Hemolysin family protein</fullName>
    </submittedName>
</protein>
<keyword evidence="8 10" id="KW-0472">Membrane</keyword>
<keyword evidence="7 9" id="KW-0129">CBS domain</keyword>
<dbReference type="Pfam" id="PF00571">
    <property type="entry name" value="CBS"/>
    <property type="match status" value="2"/>
</dbReference>
<dbReference type="PROSITE" id="PS51846">
    <property type="entry name" value="CNNM"/>
    <property type="match status" value="1"/>
</dbReference>
<evidence type="ECO:0000313" key="14">
    <source>
        <dbReference type="Proteomes" id="UP001575652"/>
    </source>
</evidence>
<dbReference type="SUPFAM" id="SSF56176">
    <property type="entry name" value="FAD-binding/transporter-associated domain-like"/>
    <property type="match status" value="1"/>
</dbReference>
<comment type="subcellular location">
    <subcellularLocation>
        <location evidence="1">Cell membrane</location>
        <topology evidence="1">Multi-pass membrane protein</topology>
    </subcellularLocation>
</comment>
<dbReference type="InterPro" id="IPR046342">
    <property type="entry name" value="CBS_dom_sf"/>
</dbReference>
<evidence type="ECO:0000256" key="4">
    <source>
        <dbReference type="ARBA" id="ARBA00022692"/>
    </source>
</evidence>
<dbReference type="SMART" id="SM01091">
    <property type="entry name" value="CorC_HlyC"/>
    <property type="match status" value="1"/>
</dbReference>
<comment type="caution">
    <text evidence="13">The sequence shown here is derived from an EMBL/GenBank/DDBJ whole genome shotgun (WGS) entry which is preliminary data.</text>
</comment>
<keyword evidence="3" id="KW-1003">Cell membrane</keyword>
<evidence type="ECO:0000313" key="13">
    <source>
        <dbReference type="EMBL" id="MFB0834625.1"/>
    </source>
</evidence>
<dbReference type="PANTHER" id="PTHR43099:SF6">
    <property type="entry name" value="UPF0053 PROTEIN RV1842C"/>
    <property type="match status" value="1"/>
</dbReference>
<keyword evidence="14" id="KW-1185">Reference proteome</keyword>
<evidence type="ECO:0000256" key="5">
    <source>
        <dbReference type="ARBA" id="ARBA00022737"/>
    </source>
</evidence>
<name>A0ABV4UPH6_9MICC</name>
<keyword evidence="4 10" id="KW-0812">Transmembrane</keyword>
<dbReference type="Gene3D" id="3.30.465.10">
    <property type="match status" value="1"/>
</dbReference>